<name>A0ABZ2RAW3_9MICC</name>
<dbReference type="Proteomes" id="UP001623384">
    <property type="component" value="Chromosome"/>
</dbReference>
<accession>A0ABZ2RAW3</accession>
<protein>
    <submittedName>
        <fullName evidence="1">Uncharacterized protein</fullName>
    </submittedName>
</protein>
<proteinExistence type="predicted"/>
<reference evidence="1 2" key="1">
    <citation type="submission" date="2024-03" db="EMBL/GenBank/DDBJ databases">
        <title>Rhodococcus navarretei sp. nov. and Pseudarthrobacter quantumdoti sp. nov., two new species with the ability to biosynthesize Quantum Dots isolated from soil samples at Union Glacier, Antarctica.</title>
        <authorList>
            <person name="Vargas M."/>
        </authorList>
    </citation>
    <scope>NUCLEOTIDE SEQUENCE [LARGE SCALE GENOMIC DNA]</scope>
    <source>
        <strain evidence="1 2">RC-2-3</strain>
    </source>
</reference>
<gene>
    <name evidence="1" type="ORF">WHH00_04565</name>
</gene>
<dbReference type="EMBL" id="CP148033">
    <property type="protein sequence ID" value="WXK94084.1"/>
    <property type="molecule type" value="Genomic_DNA"/>
</dbReference>
<evidence type="ECO:0000313" key="1">
    <source>
        <dbReference type="EMBL" id="WXK94084.1"/>
    </source>
</evidence>
<sequence length="252" mass="27803">MSGSRSKKERQSKRERPDYLQSADYTLRAARAVLAVDLGEVPVSRVSQFAVGWLRAAFEQSRIIAILTASGLGHAAAPNRRAFWELTIRVLWLGDMPQSDRATAADTMLDLERTNENKTDKYMRDNGFPSNIDVAEMEAFILHISEDKRIKAGASHLTGAVKGTGMNLWMVYRLWREDSTWTHATGFLAGRYAPTNDDDTMGAGEPPHIDLNLEAHRYAAMLLAATVGDILKAEGAASELAFAPVVAYFEAT</sequence>
<organism evidence="1 2">
    <name type="scientific">Pseudarthrobacter quantipunctorum</name>
    <dbReference type="NCBI Taxonomy" id="3128980"/>
    <lineage>
        <taxon>Bacteria</taxon>
        <taxon>Bacillati</taxon>
        <taxon>Actinomycetota</taxon>
        <taxon>Actinomycetes</taxon>
        <taxon>Micrococcales</taxon>
        <taxon>Micrococcaceae</taxon>
        <taxon>Pseudarthrobacter</taxon>
    </lineage>
</organism>
<dbReference type="RefSeq" id="WP_406636934.1">
    <property type="nucleotide sequence ID" value="NZ_CP148033.1"/>
</dbReference>
<evidence type="ECO:0000313" key="2">
    <source>
        <dbReference type="Proteomes" id="UP001623384"/>
    </source>
</evidence>
<keyword evidence="2" id="KW-1185">Reference proteome</keyword>